<feature type="compositionally biased region" description="Acidic residues" evidence="1">
    <location>
        <begin position="88"/>
        <end position="128"/>
    </location>
</feature>
<evidence type="ECO:0000256" key="1">
    <source>
        <dbReference type="SAM" id="MobiDB-lite"/>
    </source>
</evidence>
<evidence type="ECO:0000313" key="3">
    <source>
        <dbReference type="Proteomes" id="UP000186922"/>
    </source>
</evidence>
<sequence length="162" mass="17888">MAETPPLQRSHSIEMPSLLADLPIDNSSVFSKCALDAPHKAHKIQAHWALFAQPKDCPILNITSKPTIAPLEALIKAKNDENRKENGDGNDDEPPALLDGDDCENEESMVEIVPDEDEEMDDDEDSDDSSTSHLEDGEDGPPPLEENSDDSPQRATHRQCRH</sequence>
<gene>
    <name evidence="2" type="primary">RvY_11752-1</name>
    <name evidence="2" type="synonym">RvY_11752.1</name>
    <name evidence="2" type="ORF">RvY_11752</name>
</gene>
<organism evidence="2 3">
    <name type="scientific">Ramazzottius varieornatus</name>
    <name type="common">Water bear</name>
    <name type="synonym">Tardigrade</name>
    <dbReference type="NCBI Taxonomy" id="947166"/>
    <lineage>
        <taxon>Eukaryota</taxon>
        <taxon>Metazoa</taxon>
        <taxon>Ecdysozoa</taxon>
        <taxon>Tardigrada</taxon>
        <taxon>Eutardigrada</taxon>
        <taxon>Parachela</taxon>
        <taxon>Hypsibioidea</taxon>
        <taxon>Ramazzottiidae</taxon>
        <taxon>Ramazzottius</taxon>
    </lineage>
</organism>
<name>A0A1D1VLH1_RAMVA</name>
<reference evidence="2 3" key="1">
    <citation type="journal article" date="2016" name="Nat. Commun.">
        <title>Extremotolerant tardigrade genome and improved radiotolerance of human cultured cells by tardigrade-unique protein.</title>
        <authorList>
            <person name="Hashimoto T."/>
            <person name="Horikawa D.D."/>
            <person name="Saito Y."/>
            <person name="Kuwahara H."/>
            <person name="Kozuka-Hata H."/>
            <person name="Shin-I T."/>
            <person name="Minakuchi Y."/>
            <person name="Ohishi K."/>
            <person name="Motoyama A."/>
            <person name="Aizu T."/>
            <person name="Enomoto A."/>
            <person name="Kondo K."/>
            <person name="Tanaka S."/>
            <person name="Hara Y."/>
            <person name="Koshikawa S."/>
            <person name="Sagara H."/>
            <person name="Miura T."/>
            <person name="Yokobori S."/>
            <person name="Miyagawa K."/>
            <person name="Suzuki Y."/>
            <person name="Kubo T."/>
            <person name="Oyama M."/>
            <person name="Kohara Y."/>
            <person name="Fujiyama A."/>
            <person name="Arakawa K."/>
            <person name="Katayama T."/>
            <person name="Toyoda A."/>
            <person name="Kunieda T."/>
        </authorList>
    </citation>
    <scope>NUCLEOTIDE SEQUENCE [LARGE SCALE GENOMIC DNA]</scope>
    <source>
        <strain evidence="2 3">YOKOZUNA-1</strain>
    </source>
</reference>
<dbReference type="Proteomes" id="UP000186922">
    <property type="component" value="Unassembled WGS sequence"/>
</dbReference>
<dbReference type="EMBL" id="BDGG01000006">
    <property type="protein sequence ID" value="GAV00973.1"/>
    <property type="molecule type" value="Genomic_DNA"/>
</dbReference>
<proteinExistence type="predicted"/>
<keyword evidence="3" id="KW-1185">Reference proteome</keyword>
<dbReference type="AlphaFoldDB" id="A0A1D1VLH1"/>
<accession>A0A1D1VLH1</accession>
<evidence type="ECO:0000313" key="2">
    <source>
        <dbReference type="EMBL" id="GAV00973.1"/>
    </source>
</evidence>
<protein>
    <submittedName>
        <fullName evidence="2">Uncharacterized protein</fullName>
    </submittedName>
</protein>
<feature type="region of interest" description="Disordered" evidence="1">
    <location>
        <begin position="79"/>
        <end position="162"/>
    </location>
</feature>
<comment type="caution">
    <text evidence="2">The sequence shown here is derived from an EMBL/GenBank/DDBJ whole genome shotgun (WGS) entry which is preliminary data.</text>
</comment>